<name>A0A3S9IDY7_9ACTN</name>
<dbReference type="AlphaFoldDB" id="A0A3S9IDY7"/>
<dbReference type="EMBL" id="CP034463">
    <property type="protein sequence ID" value="AZP22543.1"/>
    <property type="molecule type" value="Genomic_DNA"/>
</dbReference>
<dbReference type="KEGG" id="saqu:EJC51_44620"/>
<gene>
    <name evidence="2" type="ORF">EJC51_44620</name>
</gene>
<protein>
    <submittedName>
        <fullName evidence="2">Dabb family protein</fullName>
    </submittedName>
</protein>
<dbReference type="SUPFAM" id="SSF54909">
    <property type="entry name" value="Dimeric alpha+beta barrel"/>
    <property type="match status" value="1"/>
</dbReference>
<dbReference type="InterPro" id="IPR011008">
    <property type="entry name" value="Dimeric_a/b-barrel"/>
</dbReference>
<evidence type="ECO:0000259" key="1">
    <source>
        <dbReference type="PROSITE" id="PS51502"/>
    </source>
</evidence>
<organism evidence="2 3">
    <name type="scientific">Streptomyces aquilus</name>
    <dbReference type="NCBI Taxonomy" id="2548456"/>
    <lineage>
        <taxon>Bacteria</taxon>
        <taxon>Bacillati</taxon>
        <taxon>Actinomycetota</taxon>
        <taxon>Actinomycetes</taxon>
        <taxon>Kitasatosporales</taxon>
        <taxon>Streptomycetaceae</taxon>
        <taxon>Streptomyces</taxon>
    </lineage>
</organism>
<accession>A0A3S9IDY7</accession>
<dbReference type="InterPro" id="IPR013097">
    <property type="entry name" value="Dabb"/>
</dbReference>
<proteinExistence type="predicted"/>
<reference evidence="2 3" key="1">
    <citation type="submission" date="2018-12" db="EMBL/GenBank/DDBJ databases">
        <authorList>
            <person name="Li K."/>
        </authorList>
    </citation>
    <scope>NUCLEOTIDE SEQUENCE [LARGE SCALE GENOMIC DNA]</scope>
    <source>
        <strain evidence="3">CR22</strain>
    </source>
</reference>
<dbReference type="Pfam" id="PF07876">
    <property type="entry name" value="Dabb"/>
    <property type="match status" value="1"/>
</dbReference>
<dbReference type="Proteomes" id="UP000280197">
    <property type="component" value="Chromosome"/>
</dbReference>
<dbReference type="SMART" id="SM00886">
    <property type="entry name" value="Dabb"/>
    <property type="match status" value="1"/>
</dbReference>
<dbReference type="Gene3D" id="3.30.70.100">
    <property type="match status" value="1"/>
</dbReference>
<dbReference type="RefSeq" id="WP_126276345.1">
    <property type="nucleotide sequence ID" value="NZ_CP034463.1"/>
</dbReference>
<dbReference type="PROSITE" id="PS51502">
    <property type="entry name" value="S_R_A_B_BARREL"/>
    <property type="match status" value="1"/>
</dbReference>
<sequence>MIVHMLRFAFKDGTTEQQKAQVLALMRKTASVESVSFATVGQSLGDPADGLTHAYCVGIEDLAALERYMHDPVHLAGDPEILPHLAKIAIGPDLSDDMAPELAGEIMALHEKKAALHPEWAAQLEPLLETHVASEPPDRP</sequence>
<keyword evidence="3" id="KW-1185">Reference proteome</keyword>
<evidence type="ECO:0000313" key="3">
    <source>
        <dbReference type="Proteomes" id="UP000280197"/>
    </source>
</evidence>
<evidence type="ECO:0000313" key="2">
    <source>
        <dbReference type="EMBL" id="AZP22543.1"/>
    </source>
</evidence>
<feature type="domain" description="Stress-response A/B barrel" evidence="1">
    <location>
        <begin position="2"/>
        <end position="102"/>
    </location>
</feature>